<evidence type="ECO:0000256" key="1">
    <source>
        <dbReference type="SAM" id="Coils"/>
    </source>
</evidence>
<dbReference type="KEGG" id="dpc:A6048_13640"/>
<evidence type="ECO:0000313" key="2">
    <source>
        <dbReference type="EMBL" id="AWH96359.1"/>
    </source>
</evidence>
<dbReference type="AlphaFoldDB" id="A0AAD0NQQ3"/>
<keyword evidence="1" id="KW-0175">Coiled coil</keyword>
<dbReference type="RefSeq" id="WP_107745878.1">
    <property type="nucleotide sequence ID" value="NZ_CP015453.1"/>
</dbReference>
<reference evidence="2 3" key="1">
    <citation type="submission" date="2016-04" db="EMBL/GenBank/DDBJ databases">
        <title>Complete genome sequence of the haloalkaliphilic hydrocarbon-degrading bacterium Dietzia psychralcaliphila ILA-1T, isolated from a drain of a fish product-processing plant.</title>
        <authorList>
            <person name="Zhao J."/>
            <person name="Hu B."/>
            <person name="Geng S."/>
            <person name="Nie Y."/>
            <person name="Tang Y."/>
        </authorList>
    </citation>
    <scope>NUCLEOTIDE SEQUENCE [LARGE SCALE GENOMIC DNA]</scope>
    <source>
        <strain evidence="2 3">ILA-1</strain>
    </source>
</reference>
<keyword evidence="3" id="KW-1185">Reference proteome</keyword>
<gene>
    <name evidence="2" type="ORF">A6048_13640</name>
</gene>
<evidence type="ECO:0000313" key="3">
    <source>
        <dbReference type="Proteomes" id="UP000244903"/>
    </source>
</evidence>
<accession>A0AAD0NQQ3</accession>
<dbReference type="Proteomes" id="UP000244903">
    <property type="component" value="Chromosome"/>
</dbReference>
<name>A0AAD0NQQ3_9ACTN</name>
<feature type="coiled-coil region" evidence="1">
    <location>
        <begin position="5"/>
        <end position="32"/>
    </location>
</feature>
<organism evidence="2 3">
    <name type="scientific">Dietzia psychralcaliphila</name>
    <dbReference type="NCBI Taxonomy" id="139021"/>
    <lineage>
        <taxon>Bacteria</taxon>
        <taxon>Bacillati</taxon>
        <taxon>Actinomycetota</taxon>
        <taxon>Actinomycetes</taxon>
        <taxon>Mycobacteriales</taxon>
        <taxon>Dietziaceae</taxon>
        <taxon>Dietzia</taxon>
    </lineage>
</organism>
<sequence>MSSVHEKLIADVQNLSRQCDATDRQIAGLQSQLGSSVRQLHTLLGTGGGGAIGQLMTSLSQAQVDIGRMSENVRRTKQAADDYAGHLRGLM</sequence>
<dbReference type="EMBL" id="CP015453">
    <property type="protein sequence ID" value="AWH96359.1"/>
    <property type="molecule type" value="Genomic_DNA"/>
</dbReference>
<protein>
    <submittedName>
        <fullName evidence="2">Uncharacterized protein</fullName>
    </submittedName>
</protein>
<proteinExistence type="predicted"/>